<dbReference type="Proteomes" id="UP000053617">
    <property type="component" value="Unassembled WGS sequence"/>
</dbReference>
<evidence type="ECO:0000313" key="3">
    <source>
        <dbReference type="Proteomes" id="UP000053617"/>
    </source>
</evidence>
<evidence type="ECO:0000313" key="2">
    <source>
        <dbReference type="EMBL" id="KIX08747.1"/>
    </source>
</evidence>
<dbReference type="EMBL" id="KN847476">
    <property type="protein sequence ID" value="KIX08747.1"/>
    <property type="molecule type" value="Genomic_DNA"/>
</dbReference>
<dbReference type="OrthoDB" id="7771656at2759"/>
<dbReference type="HOGENOM" id="CLU_023537_1_1_1"/>
<dbReference type="PANTHER" id="PTHR31047">
    <property type="entry name" value="MEIOTICALLY UP-REGULATED GENE 157 PROTEIN"/>
    <property type="match status" value="1"/>
</dbReference>
<dbReference type="InterPro" id="IPR012341">
    <property type="entry name" value="6hp_glycosidase-like_sf"/>
</dbReference>
<dbReference type="STRING" id="1442369.A0A0D2G2H8"/>
<sequence>MHLSPWAHFFRLSLWLLIGLVNATFIDGRDSYVYDDQIGDSQFFEGLCPDYTNYARHKHKPLSDGPLQLPYQRPHPQCRKFSSAAVEKVIEDLYPRIKDPDLAHIFRNAFPNTLDTTVLWHVDGVETHAPKSRLVRDQDRWKGAQSFIVTGDINAEWLRDSTNQLAQYQLLAKSAPDISNLLLGAINTQAEFVISSPYCNAFQPPDPSRLPLVHSGQDDYVHPAYEPRVVFECKYELDSLAAFLALTNQYHASTGSTAFLTPRWFKALQGVIHVLDAQAKPTFNADTGWYERNEYTFSRYTRIGTETLNLEGTGNPLADHTGLVRSAFRPSDDATILGFLIPANAMMSVELARTSQLLRTASSAAPTSTEATWMLRVADDLESRAETIKAGIYKHAVTKHPEFGEVFTYEVDGYGSHLLMDDANVPSLLSLPLLGFLDASDPIYQNTRRMILSQRGNPYYLSGSKFSGIGGPHIGLRNAWPMSVLVQAMTSTSDEEILECLDRVKNVSAFGLINESVDVHRGVRGGGDGMTRSWFAWANSVFAQTILWLVENKPELVLKEEYANAKYRVGEGWVD</sequence>
<dbReference type="InterPro" id="IPR008313">
    <property type="entry name" value="GH125"/>
</dbReference>
<evidence type="ECO:0008006" key="4">
    <source>
        <dbReference type="Google" id="ProtNLM"/>
    </source>
</evidence>
<evidence type="ECO:0000256" key="1">
    <source>
        <dbReference type="SAM" id="SignalP"/>
    </source>
</evidence>
<proteinExistence type="predicted"/>
<name>A0A0D2G2H8_9EURO</name>
<dbReference type="GeneID" id="25291475"/>
<feature type="signal peptide" evidence="1">
    <location>
        <begin position="1"/>
        <end position="23"/>
    </location>
</feature>
<gene>
    <name evidence="2" type="ORF">Z518_03404</name>
</gene>
<dbReference type="VEuPathDB" id="FungiDB:Z518_03404"/>
<dbReference type="InterPro" id="IPR008928">
    <property type="entry name" value="6-hairpin_glycosidase_sf"/>
</dbReference>
<dbReference type="GO" id="GO:0003824">
    <property type="term" value="F:catalytic activity"/>
    <property type="evidence" value="ECO:0007669"/>
    <property type="project" value="UniProtKB-ARBA"/>
</dbReference>
<dbReference type="SUPFAM" id="SSF48208">
    <property type="entry name" value="Six-hairpin glycosidases"/>
    <property type="match status" value="1"/>
</dbReference>
<protein>
    <recommendedName>
        <fullName evidence="4">Glycoside hydrolase family 125 protein</fullName>
    </recommendedName>
</protein>
<dbReference type="SMART" id="SM01149">
    <property type="entry name" value="DUF1237"/>
    <property type="match status" value="1"/>
</dbReference>
<keyword evidence="1" id="KW-0732">Signal</keyword>
<dbReference type="PANTHER" id="PTHR31047:SF0">
    <property type="entry name" value="MEIOTICALLY UP-REGULATED GENE 157 PROTEIN"/>
    <property type="match status" value="1"/>
</dbReference>
<organism evidence="2 3">
    <name type="scientific">Rhinocladiella mackenziei CBS 650.93</name>
    <dbReference type="NCBI Taxonomy" id="1442369"/>
    <lineage>
        <taxon>Eukaryota</taxon>
        <taxon>Fungi</taxon>
        <taxon>Dikarya</taxon>
        <taxon>Ascomycota</taxon>
        <taxon>Pezizomycotina</taxon>
        <taxon>Eurotiomycetes</taxon>
        <taxon>Chaetothyriomycetidae</taxon>
        <taxon>Chaetothyriales</taxon>
        <taxon>Herpotrichiellaceae</taxon>
        <taxon>Rhinocladiella</taxon>
    </lineage>
</organism>
<dbReference type="PIRSF" id="PIRSF028846">
    <property type="entry name" value="UCP028846"/>
    <property type="match status" value="1"/>
</dbReference>
<dbReference type="RefSeq" id="XP_013275883.1">
    <property type="nucleotide sequence ID" value="XM_013420429.1"/>
</dbReference>
<dbReference type="GO" id="GO:0005975">
    <property type="term" value="P:carbohydrate metabolic process"/>
    <property type="evidence" value="ECO:0007669"/>
    <property type="project" value="InterPro"/>
</dbReference>
<dbReference type="AlphaFoldDB" id="A0A0D2G2H8"/>
<dbReference type="Pfam" id="PF06824">
    <property type="entry name" value="Glyco_hydro_125"/>
    <property type="match status" value="1"/>
</dbReference>
<feature type="chain" id="PRO_5002258206" description="Glycoside hydrolase family 125 protein" evidence="1">
    <location>
        <begin position="24"/>
        <end position="575"/>
    </location>
</feature>
<dbReference type="Gene3D" id="1.50.10.10">
    <property type="match status" value="1"/>
</dbReference>
<reference evidence="2 3" key="1">
    <citation type="submission" date="2015-01" db="EMBL/GenBank/DDBJ databases">
        <title>The Genome Sequence of Rhinocladiella mackenzie CBS 650.93.</title>
        <authorList>
            <consortium name="The Broad Institute Genomics Platform"/>
            <person name="Cuomo C."/>
            <person name="de Hoog S."/>
            <person name="Gorbushina A."/>
            <person name="Stielow B."/>
            <person name="Teixiera M."/>
            <person name="Abouelleil A."/>
            <person name="Chapman S.B."/>
            <person name="Priest M."/>
            <person name="Young S.K."/>
            <person name="Wortman J."/>
            <person name="Nusbaum C."/>
            <person name="Birren B."/>
        </authorList>
    </citation>
    <scope>NUCLEOTIDE SEQUENCE [LARGE SCALE GENOMIC DNA]</scope>
    <source>
        <strain evidence="2 3">CBS 650.93</strain>
    </source>
</reference>
<accession>A0A0D2G2H8</accession>
<keyword evidence="3" id="KW-1185">Reference proteome</keyword>